<dbReference type="AlphaFoldDB" id="I9S3L1"/>
<evidence type="ECO:0000256" key="1">
    <source>
        <dbReference type="SAM" id="Coils"/>
    </source>
</evidence>
<keyword evidence="2" id="KW-1133">Transmembrane helix</keyword>
<gene>
    <name evidence="4" type="ORF">HPHPH24_1040</name>
</gene>
<accession>I9S3L1</accession>
<protein>
    <recommendedName>
        <fullName evidence="3">G domain-containing protein</fullName>
    </recommendedName>
</protein>
<dbReference type="GO" id="GO:0005525">
    <property type="term" value="F:GTP binding"/>
    <property type="evidence" value="ECO:0007669"/>
    <property type="project" value="InterPro"/>
</dbReference>
<dbReference type="SUPFAM" id="SSF52540">
    <property type="entry name" value="P-loop containing nucleoside triphosphate hydrolases"/>
    <property type="match status" value="1"/>
</dbReference>
<feature type="coiled-coil region" evidence="1">
    <location>
        <begin position="575"/>
        <end position="602"/>
    </location>
</feature>
<name>I9S3L1_HELPX</name>
<dbReference type="InterPro" id="IPR006073">
    <property type="entry name" value="GTP-bd"/>
</dbReference>
<comment type="caution">
    <text evidence="4">The sequence shown here is derived from an EMBL/GenBank/DDBJ whole genome shotgun (WGS) entry which is preliminary data.</text>
</comment>
<organism evidence="4 5">
    <name type="scientific">Helicobacter pylori Hp H-24</name>
    <dbReference type="NCBI Taxonomy" id="992039"/>
    <lineage>
        <taxon>Bacteria</taxon>
        <taxon>Pseudomonadati</taxon>
        <taxon>Campylobacterota</taxon>
        <taxon>Epsilonproteobacteria</taxon>
        <taxon>Campylobacterales</taxon>
        <taxon>Helicobacteraceae</taxon>
        <taxon>Helicobacter</taxon>
    </lineage>
</organism>
<dbReference type="InterPro" id="IPR027417">
    <property type="entry name" value="P-loop_NTPase"/>
</dbReference>
<dbReference type="Gene3D" id="3.40.50.300">
    <property type="entry name" value="P-loop containing nucleotide triphosphate hydrolases"/>
    <property type="match status" value="1"/>
</dbReference>
<feature type="coiled-coil region" evidence="1">
    <location>
        <begin position="95"/>
        <end position="122"/>
    </location>
</feature>
<keyword evidence="2" id="KW-0472">Membrane</keyword>
<evidence type="ECO:0000313" key="4">
    <source>
        <dbReference type="EMBL" id="EJB51379.1"/>
    </source>
</evidence>
<feature type="transmembrane region" description="Helical" evidence="2">
    <location>
        <begin position="511"/>
        <end position="532"/>
    </location>
</feature>
<reference evidence="4 5" key="1">
    <citation type="journal article" date="2013" name="Pathog. Dis.">
        <title>Genome sequences of 65 Helicobacter pylori strains isolated from asymptomatic individuals and patients with gastric cancer, peptic ulcer disease, or gastritis.</title>
        <authorList>
            <person name="Blanchard T.G."/>
            <person name="Czinn S.J."/>
            <person name="Correa P."/>
            <person name="Nakazawa T."/>
            <person name="Keelan M."/>
            <person name="Morningstar L."/>
            <person name="Santana-Cruz I."/>
            <person name="Maroo A."/>
            <person name="McCracken C."/>
            <person name="Shefchek K."/>
            <person name="Daugherty S."/>
            <person name="Song Y."/>
            <person name="Fraser C.M."/>
            <person name="Fricke W.F."/>
        </authorList>
    </citation>
    <scope>NUCLEOTIDE SEQUENCE [LARGE SCALE GENOMIC DNA]</scope>
    <source>
        <strain evidence="4 5">Hp H-24</strain>
    </source>
</reference>
<feature type="coiled-coil region" evidence="1">
    <location>
        <begin position="332"/>
        <end position="378"/>
    </location>
</feature>
<evidence type="ECO:0000256" key="2">
    <source>
        <dbReference type="SAM" id="Phobius"/>
    </source>
</evidence>
<dbReference type="Proteomes" id="UP000004761">
    <property type="component" value="Unassembled WGS sequence"/>
</dbReference>
<evidence type="ECO:0000313" key="5">
    <source>
        <dbReference type="Proteomes" id="UP000004761"/>
    </source>
</evidence>
<keyword evidence="2" id="KW-0812">Transmembrane</keyword>
<dbReference type="PATRIC" id="fig|992039.3.peg.1009"/>
<dbReference type="Pfam" id="PF01926">
    <property type="entry name" value="MMR_HSR1"/>
    <property type="match status" value="1"/>
</dbReference>
<dbReference type="EMBL" id="AKOG01000005">
    <property type="protein sequence ID" value="EJB51379.1"/>
    <property type="molecule type" value="Genomic_DNA"/>
</dbReference>
<sequence>MKDIYLGVEKSIKDLQSIFKNTDDKDEKLKRFNQEALEVFQKLERESLKELESLKNNEEWENFTIVFYGETGAGKSTLIECLRMFFKEQSKADQQERFKQLYSNYQNNYQNDERKKQAVLDELTSLQDGAIIGDGRSDFTLKTQSYPFQYNHQNFILLDVPGIEGSEKKVIDQISNATQKAHAIFYVTKTPNPPQKGEEGKRGTIEKIQRQLDSQTEVWTIFNKPITSPRALKDKLINESEKESLKILNKEMKNILGKHYMGYKAVSAQAAFYGLSQALIPETDFDKKKQKFLEIFKVEELLLYKSHFKPLAKFIAEELLENSRAKIIQSNCNKALKVVEQLQKAIEITIEEQIVPMIREMQEHQQEARFNLDRSKEKFISDLEKSAFSKINQFKSDFRKEMHERIERDIGNNECERIFKNELKQRETEWIENIKQRFKECEEQFRGSVGKNIEQLEERVKDSLAMLERIGINNLSPNSNFNMDSGIDTIGLFSSIGGLVLLLLTPVVGEFALIAGVGLALVGIGKSIWSFFDSDYKKSQQKEAVNESLNKACEKIAENVKSRIESYKKGALGMIEELNAGFNKLVDHYERMKRQLKEAHEKLGYISNSIHLTISKQGACNEE</sequence>
<evidence type="ECO:0000259" key="3">
    <source>
        <dbReference type="Pfam" id="PF01926"/>
    </source>
</evidence>
<proteinExistence type="predicted"/>
<keyword evidence="1" id="KW-0175">Coiled coil</keyword>
<feature type="domain" description="G" evidence="3">
    <location>
        <begin position="138"/>
        <end position="224"/>
    </location>
</feature>